<evidence type="ECO:0000313" key="4">
    <source>
        <dbReference type="EMBL" id="GMR47802.1"/>
    </source>
</evidence>
<dbReference type="SMART" id="SM00254">
    <property type="entry name" value="ShKT"/>
    <property type="match status" value="4"/>
</dbReference>
<organism evidence="4 5">
    <name type="scientific">Pristionchus mayeri</name>
    <dbReference type="NCBI Taxonomy" id="1317129"/>
    <lineage>
        <taxon>Eukaryota</taxon>
        <taxon>Metazoa</taxon>
        <taxon>Ecdysozoa</taxon>
        <taxon>Nematoda</taxon>
        <taxon>Chromadorea</taxon>
        <taxon>Rhabditida</taxon>
        <taxon>Rhabditina</taxon>
        <taxon>Diplogasteromorpha</taxon>
        <taxon>Diplogasteroidea</taxon>
        <taxon>Neodiplogasteridae</taxon>
        <taxon>Pristionchus</taxon>
    </lineage>
</organism>
<dbReference type="InterPro" id="IPR003582">
    <property type="entry name" value="ShKT_dom"/>
</dbReference>
<dbReference type="AlphaFoldDB" id="A0AAN5I0V5"/>
<gene>
    <name evidence="4" type="ORF">PMAYCL1PPCAC_17997</name>
</gene>
<dbReference type="PANTHER" id="PTHR21724:SF108">
    <property type="entry name" value="SHKT DOMAIN-CONTAINING PROTEIN"/>
    <property type="match status" value="1"/>
</dbReference>
<feature type="domain" description="ShKT" evidence="3">
    <location>
        <begin position="171"/>
        <end position="207"/>
    </location>
</feature>
<evidence type="ECO:0000313" key="5">
    <source>
        <dbReference type="Proteomes" id="UP001328107"/>
    </source>
</evidence>
<proteinExistence type="predicted"/>
<evidence type="ECO:0000256" key="2">
    <source>
        <dbReference type="SAM" id="SignalP"/>
    </source>
</evidence>
<feature type="non-terminal residue" evidence="4">
    <location>
        <position position="1"/>
    </location>
</feature>
<reference evidence="5" key="1">
    <citation type="submission" date="2022-10" db="EMBL/GenBank/DDBJ databases">
        <title>Genome assembly of Pristionchus species.</title>
        <authorList>
            <person name="Yoshida K."/>
            <person name="Sommer R.J."/>
        </authorList>
    </citation>
    <scope>NUCLEOTIDE SEQUENCE [LARGE SCALE GENOMIC DNA]</scope>
    <source>
        <strain evidence="5">RS5460</strain>
    </source>
</reference>
<dbReference type="PROSITE" id="PS51670">
    <property type="entry name" value="SHKT"/>
    <property type="match status" value="1"/>
</dbReference>
<dbReference type="Proteomes" id="UP001328107">
    <property type="component" value="Unassembled WGS sequence"/>
</dbReference>
<dbReference type="Gene3D" id="1.10.10.1940">
    <property type="match status" value="2"/>
</dbReference>
<keyword evidence="5" id="KW-1185">Reference proteome</keyword>
<comment type="caution">
    <text evidence="4">The sequence shown here is derived from an EMBL/GenBank/DDBJ whole genome shotgun (WGS) entry which is preliminary data.</text>
</comment>
<dbReference type="PANTHER" id="PTHR21724">
    <property type="entry name" value="SHKT DOMAIN-CONTAINING PROTEIN"/>
    <property type="match status" value="1"/>
</dbReference>
<accession>A0AAN5I0V5</accession>
<evidence type="ECO:0000256" key="1">
    <source>
        <dbReference type="PROSITE-ProRule" id="PRU01005"/>
    </source>
</evidence>
<protein>
    <recommendedName>
        <fullName evidence="3">ShKT domain-containing protein</fullName>
    </recommendedName>
</protein>
<feature type="signal peptide" evidence="2">
    <location>
        <begin position="1"/>
        <end position="24"/>
    </location>
</feature>
<sequence length="207" mass="22482">PLFFQFSMLLRLLSVTAILGVINAANVNPCAGKPAFQCEDDISSCLLVFPLGAGGVPNDKCFDPKDGDFPMTTFCRSTCQLCCQEPQHDCEDDPIPGMDCPGDIDGCNQFSDINFDHCKSSCGWCELTSKPCVDMSPSADCQKMKDANLCTNAEVSVQCEKTCGVCIVPDCEDASARCSIWVANGFCIDEFYKNDKASYCKKSCDLC</sequence>
<comment type="caution">
    <text evidence="1">Lacks conserved residue(s) required for the propagation of feature annotation.</text>
</comment>
<dbReference type="EMBL" id="BTRK01000004">
    <property type="protein sequence ID" value="GMR47802.1"/>
    <property type="molecule type" value="Genomic_DNA"/>
</dbReference>
<dbReference type="Pfam" id="PF01549">
    <property type="entry name" value="ShK"/>
    <property type="match status" value="3"/>
</dbReference>
<keyword evidence="2" id="KW-0732">Signal</keyword>
<feature type="chain" id="PRO_5042825249" description="ShKT domain-containing protein" evidence="2">
    <location>
        <begin position="25"/>
        <end position="207"/>
    </location>
</feature>
<name>A0AAN5I0V5_9BILA</name>
<evidence type="ECO:0000259" key="3">
    <source>
        <dbReference type="PROSITE" id="PS51670"/>
    </source>
</evidence>